<dbReference type="Gene3D" id="2.170.150.70">
    <property type="match status" value="1"/>
</dbReference>
<name>A0A1M5BGY5_LOKAT</name>
<dbReference type="AlphaFoldDB" id="A0A1M5BGY5"/>
<keyword evidence="3" id="KW-0862">Zinc</keyword>
<accession>A0A1M5BGY5</accession>
<evidence type="ECO:0000256" key="1">
    <source>
        <dbReference type="ARBA" id="ARBA00005495"/>
    </source>
</evidence>
<sequence>MQIQCHCGQVTLTLPSLPRDLNQCSCSICRRYGALWAYFPPAQVRISGATQAYIWGERTIALHRCDICGVLTHWASRDTDRAKMGVNMQNADPALLAAIPRHDSHARGD</sequence>
<evidence type="ECO:0000313" key="5">
    <source>
        <dbReference type="EMBL" id="SHF41729.1"/>
    </source>
</evidence>
<keyword evidence="6" id="KW-1185">Reference proteome</keyword>
<dbReference type="RefSeq" id="WP_072857675.1">
    <property type="nucleotide sequence ID" value="NZ_FQUE01000006.1"/>
</dbReference>
<protein>
    <submittedName>
        <fullName evidence="5">Uncharacterized conserved protein</fullName>
    </submittedName>
</protein>
<dbReference type="Proteomes" id="UP000183987">
    <property type="component" value="Unassembled WGS sequence"/>
</dbReference>
<dbReference type="Pfam" id="PF04828">
    <property type="entry name" value="GFA"/>
    <property type="match status" value="1"/>
</dbReference>
<gene>
    <name evidence="5" type="ORF">SAMN05444339_10610</name>
</gene>
<proteinExistence type="inferred from homology"/>
<evidence type="ECO:0000256" key="3">
    <source>
        <dbReference type="ARBA" id="ARBA00022833"/>
    </source>
</evidence>
<evidence type="ECO:0000313" key="6">
    <source>
        <dbReference type="Proteomes" id="UP000183987"/>
    </source>
</evidence>
<comment type="similarity">
    <text evidence="1">Belongs to the Gfa family.</text>
</comment>
<reference evidence="6" key="1">
    <citation type="submission" date="2016-11" db="EMBL/GenBank/DDBJ databases">
        <authorList>
            <person name="Varghese N."/>
            <person name="Submissions S."/>
        </authorList>
    </citation>
    <scope>NUCLEOTIDE SEQUENCE [LARGE SCALE GENOMIC DNA]</scope>
    <source>
        <strain evidence="6">DSM 29326</strain>
    </source>
</reference>
<dbReference type="PROSITE" id="PS51891">
    <property type="entry name" value="CENP_V_GFA"/>
    <property type="match status" value="1"/>
</dbReference>
<dbReference type="OrthoDB" id="9807246at2"/>
<evidence type="ECO:0000256" key="2">
    <source>
        <dbReference type="ARBA" id="ARBA00022723"/>
    </source>
</evidence>
<dbReference type="GO" id="GO:0046872">
    <property type="term" value="F:metal ion binding"/>
    <property type="evidence" value="ECO:0007669"/>
    <property type="project" value="UniProtKB-KW"/>
</dbReference>
<keyword evidence="2" id="KW-0479">Metal-binding</keyword>
<dbReference type="InterPro" id="IPR011057">
    <property type="entry name" value="Mss4-like_sf"/>
</dbReference>
<evidence type="ECO:0000259" key="4">
    <source>
        <dbReference type="PROSITE" id="PS51891"/>
    </source>
</evidence>
<dbReference type="SUPFAM" id="SSF51316">
    <property type="entry name" value="Mss4-like"/>
    <property type="match status" value="1"/>
</dbReference>
<dbReference type="STRING" id="366533.SAMN05444339_10610"/>
<dbReference type="GO" id="GO:0016846">
    <property type="term" value="F:carbon-sulfur lyase activity"/>
    <property type="evidence" value="ECO:0007669"/>
    <property type="project" value="InterPro"/>
</dbReference>
<dbReference type="InterPro" id="IPR006913">
    <property type="entry name" value="CENP-V/GFA"/>
</dbReference>
<dbReference type="EMBL" id="FQUE01000006">
    <property type="protein sequence ID" value="SHF41729.1"/>
    <property type="molecule type" value="Genomic_DNA"/>
</dbReference>
<feature type="domain" description="CENP-V/GFA" evidence="4">
    <location>
        <begin position="1"/>
        <end position="103"/>
    </location>
</feature>
<organism evidence="5 6">
    <name type="scientific">Loktanella atrilutea</name>
    <dbReference type="NCBI Taxonomy" id="366533"/>
    <lineage>
        <taxon>Bacteria</taxon>
        <taxon>Pseudomonadati</taxon>
        <taxon>Pseudomonadota</taxon>
        <taxon>Alphaproteobacteria</taxon>
        <taxon>Rhodobacterales</taxon>
        <taxon>Roseobacteraceae</taxon>
        <taxon>Loktanella</taxon>
    </lineage>
</organism>